<sequence length="379" mass="42357">MPAFRYSPEAGSMNLPTSSTTSRKSRRAKKKAEGYIPRPPNAFILFRQNFVRNVYQAGTLKYNDLTLGEVISNQWALTDQSFWYEKAKIEKERHQALYPNYQFRPQHKKRQALSNSTSTDDASSTTASSRCDRPQSVIKMVRQGGVKRQKHPSDIFKRPSSRPYARPPWYSSIRHSDRSDWDSAQGSIAGSCVQQKVIPGASNSWQKGHPSNLASTSNVAAPVQDSPREGCNPSSSSPPRFGVDSNLPPNQDLYCPLENNLDTGSESSFNDLLYAFYRDHDLQQPFDSPYLLGSLDSRQSSATNFDVSDGPGHPSLANVDSEVSSRSFVSAMEDYSTHTPQSRAHRQRNDQSWQSLLDIGRDSSFPTPSSSLFGQWSPS</sequence>
<dbReference type="Gene3D" id="1.10.30.10">
    <property type="entry name" value="High mobility group box domain"/>
    <property type="match status" value="1"/>
</dbReference>
<comment type="caution">
    <text evidence="4">The sequence shown here is derived from an EMBL/GenBank/DDBJ whole genome shotgun (WGS) entry which is preliminary data.</text>
</comment>
<feature type="domain" description="HMG box" evidence="3">
    <location>
        <begin position="36"/>
        <end position="102"/>
    </location>
</feature>
<name>A0A9W8P2D7_9AGAR</name>
<gene>
    <name evidence="4" type="ORF">DFH05DRAFT_1523901</name>
</gene>
<feature type="region of interest" description="Disordered" evidence="2">
    <location>
        <begin position="100"/>
        <end position="185"/>
    </location>
</feature>
<proteinExistence type="predicted"/>
<keyword evidence="1" id="KW-0539">Nucleus</keyword>
<accession>A0A9W8P2D7</accession>
<dbReference type="SUPFAM" id="SSF47095">
    <property type="entry name" value="HMG-box"/>
    <property type="match status" value="1"/>
</dbReference>
<protein>
    <recommendedName>
        <fullName evidence="3">HMG box domain-containing protein</fullName>
    </recommendedName>
</protein>
<feature type="region of interest" description="Disordered" evidence="2">
    <location>
        <begin position="201"/>
        <end position="249"/>
    </location>
</feature>
<dbReference type="Proteomes" id="UP001142393">
    <property type="component" value="Unassembled WGS sequence"/>
</dbReference>
<reference evidence="4 5" key="1">
    <citation type="journal article" date="2023" name="Proc. Natl. Acad. Sci. U.S.A.">
        <title>A global phylogenomic analysis of the shiitake genus Lentinula.</title>
        <authorList>
            <person name="Sierra-Patev S."/>
            <person name="Min B."/>
            <person name="Naranjo-Ortiz M."/>
            <person name="Looney B."/>
            <person name="Konkel Z."/>
            <person name="Slot J.C."/>
            <person name="Sakamoto Y."/>
            <person name="Steenwyk J.L."/>
            <person name="Rokas A."/>
            <person name="Carro J."/>
            <person name="Camarero S."/>
            <person name="Ferreira P."/>
            <person name="Molpeceres G."/>
            <person name="Ruiz-Duenas F.J."/>
            <person name="Serrano A."/>
            <person name="Henrissat B."/>
            <person name="Drula E."/>
            <person name="Hughes K.W."/>
            <person name="Mata J.L."/>
            <person name="Ishikawa N.K."/>
            <person name="Vargas-Isla R."/>
            <person name="Ushijima S."/>
            <person name="Smith C.A."/>
            <person name="Donoghue J."/>
            <person name="Ahrendt S."/>
            <person name="Andreopoulos W."/>
            <person name="He G."/>
            <person name="LaButti K."/>
            <person name="Lipzen A."/>
            <person name="Ng V."/>
            <person name="Riley R."/>
            <person name="Sandor L."/>
            <person name="Barry K."/>
            <person name="Martinez A.T."/>
            <person name="Xiao Y."/>
            <person name="Gibbons J.G."/>
            <person name="Terashima K."/>
            <person name="Grigoriev I.V."/>
            <person name="Hibbett D."/>
        </authorList>
    </citation>
    <scope>NUCLEOTIDE SEQUENCE [LARGE SCALE GENOMIC DNA]</scope>
    <source>
        <strain evidence="4 5">TFB7810</strain>
    </source>
</reference>
<dbReference type="AlphaFoldDB" id="A0A9W8P2D7"/>
<dbReference type="PROSITE" id="PS50118">
    <property type="entry name" value="HMG_BOX_2"/>
    <property type="match status" value="1"/>
</dbReference>
<dbReference type="GO" id="GO:0005634">
    <property type="term" value="C:nucleus"/>
    <property type="evidence" value="ECO:0007669"/>
    <property type="project" value="UniProtKB-UniRule"/>
</dbReference>
<keyword evidence="1" id="KW-0238">DNA-binding</keyword>
<feature type="compositionally biased region" description="Low complexity" evidence="2">
    <location>
        <begin position="116"/>
        <end position="129"/>
    </location>
</feature>
<evidence type="ECO:0000313" key="4">
    <source>
        <dbReference type="EMBL" id="KAJ3745624.1"/>
    </source>
</evidence>
<dbReference type="CDD" id="cd01389">
    <property type="entry name" value="HMG-box_ROX1-like"/>
    <property type="match status" value="1"/>
</dbReference>
<feature type="compositionally biased region" description="Polar residues" evidence="2">
    <location>
        <begin position="364"/>
        <end position="379"/>
    </location>
</feature>
<evidence type="ECO:0000256" key="1">
    <source>
        <dbReference type="PROSITE-ProRule" id="PRU00267"/>
    </source>
</evidence>
<feature type="region of interest" description="Disordered" evidence="2">
    <location>
        <begin position="1"/>
        <end position="33"/>
    </location>
</feature>
<evidence type="ECO:0000256" key="2">
    <source>
        <dbReference type="SAM" id="MobiDB-lite"/>
    </source>
</evidence>
<evidence type="ECO:0000313" key="5">
    <source>
        <dbReference type="Proteomes" id="UP001142393"/>
    </source>
</evidence>
<dbReference type="EMBL" id="JANVFU010000005">
    <property type="protein sequence ID" value="KAJ3745624.1"/>
    <property type="molecule type" value="Genomic_DNA"/>
</dbReference>
<dbReference type="InterPro" id="IPR009071">
    <property type="entry name" value="HMG_box_dom"/>
</dbReference>
<dbReference type="InterPro" id="IPR036910">
    <property type="entry name" value="HMG_box_dom_sf"/>
</dbReference>
<dbReference type="GO" id="GO:0003677">
    <property type="term" value="F:DNA binding"/>
    <property type="evidence" value="ECO:0007669"/>
    <property type="project" value="UniProtKB-UniRule"/>
</dbReference>
<evidence type="ECO:0000259" key="3">
    <source>
        <dbReference type="PROSITE" id="PS50118"/>
    </source>
</evidence>
<feature type="DNA-binding region" description="HMG box" evidence="1">
    <location>
        <begin position="36"/>
        <end position="102"/>
    </location>
</feature>
<feature type="region of interest" description="Disordered" evidence="2">
    <location>
        <begin position="302"/>
        <end position="379"/>
    </location>
</feature>
<keyword evidence="5" id="KW-1185">Reference proteome</keyword>
<organism evidence="4 5">
    <name type="scientific">Lentinula detonsa</name>
    <dbReference type="NCBI Taxonomy" id="2804962"/>
    <lineage>
        <taxon>Eukaryota</taxon>
        <taxon>Fungi</taxon>
        <taxon>Dikarya</taxon>
        <taxon>Basidiomycota</taxon>
        <taxon>Agaricomycotina</taxon>
        <taxon>Agaricomycetes</taxon>
        <taxon>Agaricomycetidae</taxon>
        <taxon>Agaricales</taxon>
        <taxon>Marasmiineae</taxon>
        <taxon>Omphalotaceae</taxon>
        <taxon>Lentinula</taxon>
    </lineage>
</organism>